<keyword evidence="10" id="KW-0282">Flagellum</keyword>
<comment type="function">
    <text evidence="1">Needed for flagellar regrowth and assembly.</text>
</comment>
<dbReference type="Proteomes" id="UP001302316">
    <property type="component" value="Unassembled WGS sequence"/>
</dbReference>
<dbReference type="PANTHER" id="PTHR34982">
    <property type="entry name" value="YOP PROTEINS TRANSLOCATION PROTEIN L"/>
    <property type="match status" value="1"/>
</dbReference>
<evidence type="ECO:0000256" key="7">
    <source>
        <dbReference type="ARBA" id="ARBA00023225"/>
    </source>
</evidence>
<proteinExistence type="inferred from homology"/>
<feature type="compositionally biased region" description="Basic and acidic residues" evidence="8">
    <location>
        <begin position="9"/>
        <end position="26"/>
    </location>
</feature>
<keyword evidence="6" id="KW-0653">Protein transport</keyword>
<evidence type="ECO:0000256" key="8">
    <source>
        <dbReference type="SAM" id="MobiDB-lite"/>
    </source>
</evidence>
<accession>A0AAP6JDT4</accession>
<keyword evidence="11" id="KW-1185">Reference proteome</keyword>
<dbReference type="GO" id="GO:0015031">
    <property type="term" value="P:protein transport"/>
    <property type="evidence" value="ECO:0007669"/>
    <property type="project" value="UniProtKB-KW"/>
</dbReference>
<keyword evidence="10" id="KW-0969">Cilium</keyword>
<feature type="domain" description="Flagellar assembly protein FliH/Type III secretion system HrpE" evidence="9">
    <location>
        <begin position="92"/>
        <end position="215"/>
    </location>
</feature>
<protein>
    <recommendedName>
        <fullName evidence="3">Flagellar assembly protein FliH</fullName>
    </recommendedName>
</protein>
<dbReference type="PANTHER" id="PTHR34982:SF1">
    <property type="entry name" value="FLAGELLAR ASSEMBLY PROTEIN FLIH"/>
    <property type="match status" value="1"/>
</dbReference>
<keyword evidence="5" id="KW-1005">Bacterial flagellum biogenesis</keyword>
<feature type="compositionally biased region" description="Acidic residues" evidence="8">
    <location>
        <begin position="257"/>
        <end position="267"/>
    </location>
</feature>
<dbReference type="RefSeq" id="WP_346049280.1">
    <property type="nucleotide sequence ID" value="NZ_JAYGII010000001.1"/>
</dbReference>
<dbReference type="InterPro" id="IPR018035">
    <property type="entry name" value="Flagellar_FliH/T3SS_HrpE"/>
</dbReference>
<organism evidence="10 11">
    <name type="scientific">Natronospira elongata</name>
    <dbReference type="NCBI Taxonomy" id="3110268"/>
    <lineage>
        <taxon>Bacteria</taxon>
        <taxon>Pseudomonadati</taxon>
        <taxon>Pseudomonadota</taxon>
        <taxon>Gammaproteobacteria</taxon>
        <taxon>Natronospirales</taxon>
        <taxon>Natronospiraceae</taxon>
        <taxon>Natronospira</taxon>
    </lineage>
</organism>
<feature type="compositionally biased region" description="Acidic residues" evidence="8">
    <location>
        <begin position="232"/>
        <end position="245"/>
    </location>
</feature>
<dbReference type="InterPro" id="IPR051472">
    <property type="entry name" value="T3SS_Stator/FliH"/>
</dbReference>
<evidence type="ECO:0000313" key="10">
    <source>
        <dbReference type="EMBL" id="MEA5444259.1"/>
    </source>
</evidence>
<evidence type="ECO:0000256" key="4">
    <source>
        <dbReference type="ARBA" id="ARBA00022448"/>
    </source>
</evidence>
<keyword evidence="7" id="KW-1006">Bacterial flagellum protein export</keyword>
<evidence type="ECO:0000259" key="9">
    <source>
        <dbReference type="Pfam" id="PF02108"/>
    </source>
</evidence>
<evidence type="ECO:0000256" key="6">
    <source>
        <dbReference type="ARBA" id="ARBA00022927"/>
    </source>
</evidence>
<feature type="region of interest" description="Disordered" evidence="8">
    <location>
        <begin position="1"/>
        <end position="62"/>
    </location>
</feature>
<dbReference type="EMBL" id="JAYGII010000001">
    <property type="protein sequence ID" value="MEA5444259.1"/>
    <property type="molecule type" value="Genomic_DNA"/>
</dbReference>
<evidence type="ECO:0000256" key="5">
    <source>
        <dbReference type="ARBA" id="ARBA00022795"/>
    </source>
</evidence>
<feature type="region of interest" description="Disordered" evidence="8">
    <location>
        <begin position="221"/>
        <end position="273"/>
    </location>
</feature>
<reference evidence="10 11" key="1">
    <citation type="submission" date="2023-12" db="EMBL/GenBank/DDBJ databases">
        <title>Whole-genome sequencing of halo(alkali)philic microorganisms from hypersaline lakes.</title>
        <authorList>
            <person name="Sorokin D.Y."/>
            <person name="Merkel A.Y."/>
            <person name="Messina E."/>
            <person name="Yakimov M."/>
        </authorList>
    </citation>
    <scope>NUCLEOTIDE SEQUENCE [LARGE SCALE GENOMIC DNA]</scope>
    <source>
        <strain evidence="10 11">AB-CW1</strain>
    </source>
</reference>
<keyword evidence="4" id="KW-0813">Transport</keyword>
<dbReference type="GO" id="GO:0044781">
    <property type="term" value="P:bacterial-type flagellum organization"/>
    <property type="evidence" value="ECO:0007669"/>
    <property type="project" value="UniProtKB-KW"/>
</dbReference>
<evidence type="ECO:0000256" key="1">
    <source>
        <dbReference type="ARBA" id="ARBA00003041"/>
    </source>
</evidence>
<comment type="similarity">
    <text evidence="2">Belongs to the FliH family.</text>
</comment>
<dbReference type="AlphaFoldDB" id="A0AAP6JDT4"/>
<evidence type="ECO:0000256" key="2">
    <source>
        <dbReference type="ARBA" id="ARBA00006602"/>
    </source>
</evidence>
<sequence length="273" mass="29974">MSEAPDGPADWRRWEAPTVGARREPKPAPTKSARAQSRPEKPGKARRSRSEKSAGPVTAAEIESIQEAAYQEAWEKGHEEGLKAGRSAARDKANHLEKVLDALAEPLAAVDEQVEQELSDLACLIARQIIRRELKTDPGQIVAVVREAVQALPSSERQVRVQLHPEDARLLRELIGSGRGDSRWELVEDPSISRGGCLVSDRNSRVDLRLEQQVGRVLAGMLGEERTLPDMGEFDSVEMTEEQPEQAEKPDMQSSSGEDDGDDAGESADDRSD</sequence>
<dbReference type="Pfam" id="PF02108">
    <property type="entry name" value="FliH"/>
    <property type="match status" value="1"/>
</dbReference>
<evidence type="ECO:0000313" key="11">
    <source>
        <dbReference type="Proteomes" id="UP001302316"/>
    </source>
</evidence>
<gene>
    <name evidence="10" type="ORF">VCB98_00310</name>
</gene>
<name>A0AAP6JDT4_9GAMM</name>
<keyword evidence="10" id="KW-0966">Cell projection</keyword>
<evidence type="ECO:0000256" key="3">
    <source>
        <dbReference type="ARBA" id="ARBA00016507"/>
    </source>
</evidence>
<feature type="compositionally biased region" description="Basic and acidic residues" evidence="8">
    <location>
        <begin position="37"/>
        <end position="52"/>
    </location>
</feature>
<comment type="caution">
    <text evidence="10">The sequence shown here is derived from an EMBL/GenBank/DDBJ whole genome shotgun (WGS) entry which is preliminary data.</text>
</comment>
<dbReference type="GO" id="GO:0005829">
    <property type="term" value="C:cytosol"/>
    <property type="evidence" value="ECO:0007669"/>
    <property type="project" value="TreeGrafter"/>
</dbReference>